<dbReference type="Proteomes" id="UP000076959">
    <property type="component" value="Unassembled WGS sequence"/>
</dbReference>
<sequence>MQDKYGFVQVPTTIAELDFTKGVTFLQGYYKGLVISKLQVYENGMLCEALADNSACDEFMGEVLEWAKTEHAIPIKESGVKAFISQLEVVTNVDLEKHLQKIDSVAALIGQSLKSYGQPVGLYQMSGIKLHYDSAATPVPRPPEFVFERRAGEPYSTNQYFSSAPLRTADHMRVLNQLEKIFGTS</sequence>
<keyword evidence="2" id="KW-1185">Reference proteome</keyword>
<dbReference type="EMBL" id="LUUB01000074">
    <property type="protein sequence ID" value="OAF06677.1"/>
    <property type="molecule type" value="Genomic_DNA"/>
</dbReference>
<name>A0A176YJ07_9BRAD</name>
<reference evidence="1 2" key="1">
    <citation type="submission" date="2016-03" db="EMBL/GenBank/DDBJ databases">
        <title>Draft Genome Sequence of the Strain BR 10245 (Bradyrhizobium sp.) isolated from nodules of Centrolobium paraense.</title>
        <authorList>
            <person name="Simoes-Araujo J.L.Sr."/>
            <person name="Barauna A.C."/>
            <person name="Silva K."/>
            <person name="Zilli J.E."/>
        </authorList>
    </citation>
    <scope>NUCLEOTIDE SEQUENCE [LARGE SCALE GENOMIC DNA]</scope>
    <source>
        <strain evidence="1 2">BR 10245</strain>
    </source>
</reference>
<comment type="caution">
    <text evidence="1">The sequence shown here is derived from an EMBL/GenBank/DDBJ whole genome shotgun (WGS) entry which is preliminary data.</text>
</comment>
<proteinExistence type="predicted"/>
<accession>A0A176YJ07</accession>
<protein>
    <submittedName>
        <fullName evidence="1">Uncharacterized protein</fullName>
    </submittedName>
</protein>
<gene>
    <name evidence="1" type="ORF">AYJ54_19335</name>
</gene>
<dbReference type="AlphaFoldDB" id="A0A176YJ07"/>
<organism evidence="1 2">
    <name type="scientific">Bradyrhizobium centrolobii</name>
    <dbReference type="NCBI Taxonomy" id="1505087"/>
    <lineage>
        <taxon>Bacteria</taxon>
        <taxon>Pseudomonadati</taxon>
        <taxon>Pseudomonadota</taxon>
        <taxon>Alphaproteobacteria</taxon>
        <taxon>Hyphomicrobiales</taxon>
        <taxon>Nitrobacteraceae</taxon>
        <taxon>Bradyrhizobium</taxon>
    </lineage>
</organism>
<evidence type="ECO:0000313" key="2">
    <source>
        <dbReference type="Proteomes" id="UP000076959"/>
    </source>
</evidence>
<evidence type="ECO:0000313" key="1">
    <source>
        <dbReference type="EMBL" id="OAF06677.1"/>
    </source>
</evidence>